<accession>A0A8T2S955</accession>
<dbReference type="SUPFAM" id="SSF53098">
    <property type="entry name" value="Ribonuclease H-like"/>
    <property type="match status" value="1"/>
</dbReference>
<dbReference type="InterPro" id="IPR012337">
    <property type="entry name" value="RNaseH-like_sf"/>
</dbReference>
<comment type="caution">
    <text evidence="2">The sequence shown here is derived from an EMBL/GenBank/DDBJ whole genome shotgun (WGS) entry which is preliminary data.</text>
</comment>
<sequence length="416" mass="48048">MDNASNCVKSRYLVEQQWPHIFYTRCTCHCLDLLFIGKLAWVKPILDNALKVVTFVTMKPIVLALFRKFSAKNLVKPAQTRFAYIIYRVYNGLCSMMNAREIVSICSPISRLLPLADREGATMGLIYELTNRMIEKISALESIDSQTLEEVRHLCIARWDMLHSPLHAAGFVLHPIWREKAPQMDAKIHNGWRDVLERFTHGDVIKQGKTCDELDALKSINWSTLSMIQTKRRHSYFRTLYIHTNLHLINKINERGFEKVEVTLDMIEKEEHDKRLLTLQEENDESHANEDANVDIEVDDDLDDDLDDKEEEEAARDRITRGYAALALMERQCHQAYFQESRTKRWLFDTSVTPTLMYGAAIWGPGLATSVWTALERPQILMIARLIRNKPSVPHDIIRAELAAPPMLVEALFQTV</sequence>
<name>A0A8T2S955_CERRI</name>
<dbReference type="Proteomes" id="UP000825935">
    <property type="component" value="Chromosome 22"/>
</dbReference>
<feature type="region of interest" description="Disordered" evidence="1">
    <location>
        <begin position="280"/>
        <end position="314"/>
    </location>
</feature>
<evidence type="ECO:0000313" key="3">
    <source>
        <dbReference type="Proteomes" id="UP000825935"/>
    </source>
</evidence>
<evidence type="ECO:0000313" key="2">
    <source>
        <dbReference type="EMBL" id="KAH7307670.1"/>
    </source>
</evidence>
<dbReference type="EMBL" id="CM035427">
    <property type="protein sequence ID" value="KAH7307670.1"/>
    <property type="molecule type" value="Genomic_DNA"/>
</dbReference>
<dbReference type="OrthoDB" id="2012664at2759"/>
<dbReference type="AlphaFoldDB" id="A0A8T2S955"/>
<protein>
    <recommendedName>
        <fullName evidence="4">DUF659 domain-containing protein</fullName>
    </recommendedName>
</protein>
<keyword evidence="3" id="KW-1185">Reference proteome</keyword>
<evidence type="ECO:0000256" key="1">
    <source>
        <dbReference type="SAM" id="MobiDB-lite"/>
    </source>
</evidence>
<evidence type="ECO:0008006" key="4">
    <source>
        <dbReference type="Google" id="ProtNLM"/>
    </source>
</evidence>
<feature type="compositionally biased region" description="Acidic residues" evidence="1">
    <location>
        <begin position="292"/>
        <end position="314"/>
    </location>
</feature>
<reference evidence="2" key="1">
    <citation type="submission" date="2021-08" db="EMBL/GenBank/DDBJ databases">
        <title>WGS assembly of Ceratopteris richardii.</title>
        <authorList>
            <person name="Marchant D.B."/>
            <person name="Chen G."/>
            <person name="Jenkins J."/>
            <person name="Shu S."/>
            <person name="Leebens-Mack J."/>
            <person name="Grimwood J."/>
            <person name="Schmutz J."/>
            <person name="Soltis P."/>
            <person name="Soltis D."/>
            <person name="Chen Z.-H."/>
        </authorList>
    </citation>
    <scope>NUCLEOTIDE SEQUENCE</scope>
    <source>
        <strain evidence="2">Whitten #5841</strain>
        <tissue evidence="2">Leaf</tissue>
    </source>
</reference>
<gene>
    <name evidence="2" type="ORF">KP509_22G071500</name>
</gene>
<organism evidence="2 3">
    <name type="scientific">Ceratopteris richardii</name>
    <name type="common">Triangle waterfern</name>
    <dbReference type="NCBI Taxonomy" id="49495"/>
    <lineage>
        <taxon>Eukaryota</taxon>
        <taxon>Viridiplantae</taxon>
        <taxon>Streptophyta</taxon>
        <taxon>Embryophyta</taxon>
        <taxon>Tracheophyta</taxon>
        <taxon>Polypodiopsida</taxon>
        <taxon>Polypodiidae</taxon>
        <taxon>Polypodiales</taxon>
        <taxon>Pteridineae</taxon>
        <taxon>Pteridaceae</taxon>
        <taxon>Parkerioideae</taxon>
        <taxon>Ceratopteris</taxon>
    </lineage>
</organism>
<proteinExistence type="predicted"/>